<dbReference type="PANTHER" id="PTHR11620">
    <property type="entry name" value="60S RIBOSOMAL PROTEIN L23A"/>
    <property type="match status" value="1"/>
</dbReference>
<evidence type="ECO:0000256" key="7">
    <source>
        <dbReference type="RuleBase" id="RU003934"/>
    </source>
</evidence>
<comment type="function">
    <text evidence="6">One of the early assembly proteins it binds 23S rRNA. One of the proteins that surrounds the polypeptide exit tunnel on the outside of the ribosome. Forms the main docking site for trigger factor binding to the ribosome.</text>
</comment>
<evidence type="ECO:0000256" key="4">
    <source>
        <dbReference type="ARBA" id="ARBA00022980"/>
    </source>
</evidence>
<dbReference type="SUPFAM" id="SSF54189">
    <property type="entry name" value="Ribosomal proteins S24e, L23 and L15e"/>
    <property type="match status" value="1"/>
</dbReference>
<sequence>MSHYDIIQSPVVSEKSFAAMEQGVYSFWVDPKATKPEIKSAIQKAFDVQVVGISTMNVRGKRKRVGRFMGQRNDRKKAVVRLADGQKIEALEGLV</sequence>
<dbReference type="Pfam" id="PF00276">
    <property type="entry name" value="Ribosomal_L23"/>
    <property type="match status" value="1"/>
</dbReference>
<proteinExistence type="inferred from homology"/>
<comment type="subunit">
    <text evidence="6">Part of the 50S ribosomal subunit. Contacts protein L29, and trigger factor when it is bound to the ribosome.</text>
</comment>
<evidence type="ECO:0000256" key="3">
    <source>
        <dbReference type="ARBA" id="ARBA00022884"/>
    </source>
</evidence>
<dbReference type="InterPro" id="IPR013025">
    <property type="entry name" value="Ribosomal_uL23-like"/>
</dbReference>
<dbReference type="GO" id="GO:0006412">
    <property type="term" value="P:translation"/>
    <property type="evidence" value="ECO:0007669"/>
    <property type="project" value="UniProtKB-UniRule"/>
</dbReference>
<protein>
    <recommendedName>
        <fullName evidence="6">Large ribosomal subunit protein uL23</fullName>
    </recommendedName>
</protein>
<gene>
    <name evidence="6" type="primary">rplW</name>
    <name evidence="8" type="ORF">EJ104_12070</name>
</gene>
<evidence type="ECO:0000256" key="1">
    <source>
        <dbReference type="ARBA" id="ARBA00006700"/>
    </source>
</evidence>
<dbReference type="Gene3D" id="3.30.70.330">
    <property type="match status" value="1"/>
</dbReference>
<evidence type="ECO:0000256" key="5">
    <source>
        <dbReference type="ARBA" id="ARBA00023274"/>
    </source>
</evidence>
<dbReference type="FunFam" id="3.30.70.330:FF:000001">
    <property type="entry name" value="50S ribosomal protein L23"/>
    <property type="match status" value="1"/>
</dbReference>
<dbReference type="Proteomes" id="UP000277766">
    <property type="component" value="Unassembled WGS sequence"/>
</dbReference>
<dbReference type="AlphaFoldDB" id="A0A3S0IJ12"/>
<dbReference type="NCBIfam" id="NF004363">
    <property type="entry name" value="PRK05738.2-4"/>
    <property type="match status" value="1"/>
</dbReference>
<dbReference type="GO" id="GO:1990904">
    <property type="term" value="C:ribonucleoprotein complex"/>
    <property type="evidence" value="ECO:0007669"/>
    <property type="project" value="UniProtKB-KW"/>
</dbReference>
<dbReference type="OrthoDB" id="9793353at2"/>
<name>A0A3S0IJ12_9DEIO</name>
<dbReference type="PROSITE" id="PS00050">
    <property type="entry name" value="RIBOSOMAL_L23"/>
    <property type="match status" value="1"/>
</dbReference>
<dbReference type="NCBIfam" id="NF004359">
    <property type="entry name" value="PRK05738.1-3"/>
    <property type="match status" value="1"/>
</dbReference>
<dbReference type="InterPro" id="IPR001014">
    <property type="entry name" value="Ribosomal_uL23_CS"/>
</dbReference>
<reference evidence="8 9" key="1">
    <citation type="submission" date="2018-12" db="EMBL/GenBank/DDBJ databases">
        <title>Deinococcus radiophilus ATCC 27603 genome sequencing and assembly.</title>
        <authorList>
            <person name="Maclea K.S."/>
            <person name="Maynard C.R."/>
        </authorList>
    </citation>
    <scope>NUCLEOTIDE SEQUENCE [LARGE SCALE GENOMIC DNA]</scope>
    <source>
        <strain evidence="8 9">ATCC 27603</strain>
    </source>
</reference>
<keyword evidence="5 6" id="KW-0687">Ribonucleoprotein</keyword>
<dbReference type="NCBIfam" id="NF004366">
    <property type="entry name" value="PRK05738.3-2"/>
    <property type="match status" value="1"/>
</dbReference>
<organism evidence="8 9">
    <name type="scientific">Deinococcus radiophilus</name>
    <dbReference type="NCBI Taxonomy" id="32062"/>
    <lineage>
        <taxon>Bacteria</taxon>
        <taxon>Thermotogati</taxon>
        <taxon>Deinococcota</taxon>
        <taxon>Deinococci</taxon>
        <taxon>Deinococcales</taxon>
        <taxon>Deinococcaceae</taxon>
        <taxon>Deinococcus</taxon>
    </lineage>
</organism>
<keyword evidence="9" id="KW-1185">Reference proteome</keyword>
<accession>A0A3S0IJ12</accession>
<keyword evidence="3 6" id="KW-0694">RNA-binding</keyword>
<keyword evidence="4 6" id="KW-0689">Ribosomal protein</keyword>
<evidence type="ECO:0000313" key="9">
    <source>
        <dbReference type="Proteomes" id="UP000277766"/>
    </source>
</evidence>
<comment type="similarity">
    <text evidence="1 6 7">Belongs to the universal ribosomal protein uL23 family.</text>
</comment>
<dbReference type="GO" id="GO:0005840">
    <property type="term" value="C:ribosome"/>
    <property type="evidence" value="ECO:0007669"/>
    <property type="project" value="UniProtKB-KW"/>
</dbReference>
<dbReference type="RefSeq" id="WP_126353163.1">
    <property type="nucleotide sequence ID" value="NZ_CP086380.1"/>
</dbReference>
<evidence type="ECO:0000256" key="6">
    <source>
        <dbReference type="HAMAP-Rule" id="MF_01369"/>
    </source>
</evidence>
<dbReference type="GO" id="GO:0003735">
    <property type="term" value="F:structural constituent of ribosome"/>
    <property type="evidence" value="ECO:0007669"/>
    <property type="project" value="InterPro"/>
</dbReference>
<dbReference type="GO" id="GO:0019843">
    <property type="term" value="F:rRNA binding"/>
    <property type="evidence" value="ECO:0007669"/>
    <property type="project" value="UniProtKB-UniRule"/>
</dbReference>
<keyword evidence="2 6" id="KW-0699">rRNA-binding</keyword>
<comment type="caution">
    <text evidence="8">The sequence shown here is derived from an EMBL/GenBank/DDBJ whole genome shotgun (WGS) entry which is preliminary data.</text>
</comment>
<dbReference type="InterPro" id="IPR012677">
    <property type="entry name" value="Nucleotide-bd_a/b_plait_sf"/>
</dbReference>
<dbReference type="HAMAP" id="MF_01369_B">
    <property type="entry name" value="Ribosomal_uL23_B"/>
    <property type="match status" value="1"/>
</dbReference>
<dbReference type="InterPro" id="IPR012678">
    <property type="entry name" value="Ribosomal_uL23/eL15/eS24_sf"/>
</dbReference>
<evidence type="ECO:0000313" key="8">
    <source>
        <dbReference type="EMBL" id="RTR25142.1"/>
    </source>
</evidence>
<evidence type="ECO:0000256" key="2">
    <source>
        <dbReference type="ARBA" id="ARBA00022730"/>
    </source>
</evidence>
<dbReference type="EMBL" id="RXPE01000037">
    <property type="protein sequence ID" value="RTR25142.1"/>
    <property type="molecule type" value="Genomic_DNA"/>
</dbReference>